<dbReference type="RefSeq" id="XP_060414216.1">
    <property type="nucleotide sequence ID" value="XM_060557817.1"/>
</dbReference>
<dbReference type="GeneID" id="85442057"/>
<keyword evidence="3" id="KW-1185">Reference proteome</keyword>
<name>A0AAD8Q0Y2_9PEZI</name>
<dbReference type="AlphaFoldDB" id="A0AAD8Q0Y2"/>
<evidence type="ECO:0000313" key="2">
    <source>
        <dbReference type="EMBL" id="KAK1590742.1"/>
    </source>
</evidence>
<feature type="signal peptide" evidence="1">
    <location>
        <begin position="1"/>
        <end position="22"/>
    </location>
</feature>
<evidence type="ECO:0000313" key="3">
    <source>
        <dbReference type="Proteomes" id="UP001230504"/>
    </source>
</evidence>
<feature type="chain" id="PRO_5041982460" evidence="1">
    <location>
        <begin position="23"/>
        <end position="226"/>
    </location>
</feature>
<accession>A0AAD8Q0Y2</accession>
<proteinExistence type="predicted"/>
<dbReference type="Proteomes" id="UP001230504">
    <property type="component" value="Unassembled WGS sequence"/>
</dbReference>
<sequence length="226" mass="24858">MVSALSYLVIQLSLALSKSVKAKIFEYARRNYFTRTSAVRSLTQGANFASNMILSGIAPTIVFEAFVHFSLHPMIVILGSEALGGASFCSYDAVCPRVCGLPVGKSPARQRHKNIRVSEPSDEEVFRRICPFWSRWTDSHRRGSVPTTLGYFILETTTDAVLGCCLPLSPSSCQAGNFHNTSCQPGSLELESDEYFDPVTHNLWKDGLDVLDDGLLGVERLFRGTG</sequence>
<comment type="caution">
    <text evidence="2">The sequence shown here is derived from an EMBL/GenBank/DDBJ whole genome shotgun (WGS) entry which is preliminary data.</text>
</comment>
<organism evidence="2 3">
    <name type="scientific">Colletotrichum navitas</name>
    <dbReference type="NCBI Taxonomy" id="681940"/>
    <lineage>
        <taxon>Eukaryota</taxon>
        <taxon>Fungi</taxon>
        <taxon>Dikarya</taxon>
        <taxon>Ascomycota</taxon>
        <taxon>Pezizomycotina</taxon>
        <taxon>Sordariomycetes</taxon>
        <taxon>Hypocreomycetidae</taxon>
        <taxon>Glomerellales</taxon>
        <taxon>Glomerellaceae</taxon>
        <taxon>Colletotrichum</taxon>
        <taxon>Colletotrichum graminicola species complex</taxon>
    </lineage>
</organism>
<gene>
    <name evidence="2" type="ORF">LY79DRAFT_553872</name>
</gene>
<protein>
    <submittedName>
        <fullName evidence="2">Uncharacterized protein</fullName>
    </submittedName>
</protein>
<evidence type="ECO:0000256" key="1">
    <source>
        <dbReference type="SAM" id="SignalP"/>
    </source>
</evidence>
<reference evidence="2" key="1">
    <citation type="submission" date="2021-06" db="EMBL/GenBank/DDBJ databases">
        <title>Comparative genomics, transcriptomics and evolutionary studies reveal genomic signatures of adaptation to plant cell wall in hemibiotrophic fungi.</title>
        <authorList>
            <consortium name="DOE Joint Genome Institute"/>
            <person name="Baroncelli R."/>
            <person name="Diaz J.F."/>
            <person name="Benocci T."/>
            <person name="Peng M."/>
            <person name="Battaglia E."/>
            <person name="Haridas S."/>
            <person name="Andreopoulos W."/>
            <person name="Labutti K."/>
            <person name="Pangilinan J."/>
            <person name="Floch G.L."/>
            <person name="Makela M.R."/>
            <person name="Henrissat B."/>
            <person name="Grigoriev I.V."/>
            <person name="Crouch J.A."/>
            <person name="De Vries R.P."/>
            <person name="Sukno S.A."/>
            <person name="Thon M.R."/>
        </authorList>
    </citation>
    <scope>NUCLEOTIDE SEQUENCE</scope>
    <source>
        <strain evidence="2">CBS 125086</strain>
    </source>
</reference>
<dbReference type="EMBL" id="JAHLJV010000029">
    <property type="protein sequence ID" value="KAK1590742.1"/>
    <property type="molecule type" value="Genomic_DNA"/>
</dbReference>
<keyword evidence="1" id="KW-0732">Signal</keyword>